<organism evidence="2 3">
    <name type="scientific">Mythimna unipuncta nucleopolyhedrovirus</name>
    <dbReference type="NCBI Taxonomy" id="447897"/>
    <lineage>
        <taxon>Viruses</taxon>
        <taxon>Viruses incertae sedis</taxon>
        <taxon>Naldaviricetes</taxon>
        <taxon>Lefavirales</taxon>
        <taxon>Baculoviridae</taxon>
        <taxon>Alphabaculovirus</taxon>
    </lineage>
</organism>
<sequence length="382" mass="42914">MSSVMLFLEIENLKNKIDKRMNMGIWPKFFPLLVDPQASIQLTIDEINDFLVTTARVSEIDRTESNVAITSQFANAVGPDATVSAAATPAVAPTVAAGVFNIFKQPTTQANRSKSALGASDSVSFQRKCQKILHYYTSAGTTSTDFKISDLIACMVFLSSSSRFRSLFNLLRTSMTSDYECMPPLTDLEVQNLIDVLRELTGMTAYSVDYEALRMLKVTLGKVMNYPIAKYPRVVIAETYRTAHDQQCSLEELILDRYESMKRLKPQFTTVSNAKILQCTDVALIDYLVKKNLDEVPVERMFYNSANAIFYSTMENYAMSNCKFVVSDYNNIFKSVEDIKTHHKNSLFSQHHNCATNIMLQSANPSSSSLSSSSSSYKRKRQ</sequence>
<dbReference type="InterPro" id="IPR008562">
    <property type="entry name" value="AcMNPV_C42"/>
</dbReference>
<dbReference type="Proteomes" id="UP000501969">
    <property type="component" value="Segment"/>
</dbReference>
<evidence type="ECO:0000313" key="3">
    <source>
        <dbReference type="Proteomes" id="UP000501969"/>
    </source>
</evidence>
<reference evidence="2 3" key="1">
    <citation type="submission" date="2018-03" db="EMBL/GenBank/DDBJ databases">
        <title>Complete genome sequence of a second alphabaculovirus from the true armyworm, Mythimna unipuncta.</title>
        <authorList>
            <person name="Harrison R.L."/>
            <person name="Mowery J.D."/>
            <person name="Bauchan G.R."/>
            <person name="Theilmann D.A."/>
            <person name="Erlandson M.A."/>
        </authorList>
    </citation>
    <scope>NUCLEOTIDE SEQUENCE [LARGE SCALE GENOMIC DNA]</scope>
    <source>
        <strain evidence="2 3">KY310</strain>
    </source>
</reference>
<keyword evidence="3" id="KW-1185">Reference proteome</keyword>
<protein>
    <submittedName>
        <fullName evidence="2">P40</fullName>
    </submittedName>
</protein>
<dbReference type="Pfam" id="PF05815">
    <property type="entry name" value="AcMNPV_Orf101"/>
    <property type="match status" value="1"/>
</dbReference>
<proteinExistence type="predicted"/>
<feature type="compositionally biased region" description="Low complexity" evidence="1">
    <location>
        <begin position="366"/>
        <end position="376"/>
    </location>
</feature>
<evidence type="ECO:0000313" key="2">
    <source>
        <dbReference type="EMBL" id="AXU41542.1"/>
    </source>
</evidence>
<dbReference type="GeneID" id="80534049"/>
<accession>A0A346TPN2</accession>
<dbReference type="KEGG" id="vg:80534049"/>
<dbReference type="RefSeq" id="YP_010796554.1">
    <property type="nucleotide sequence ID" value="NC_076031.1"/>
</dbReference>
<dbReference type="EMBL" id="MH124167">
    <property type="protein sequence ID" value="AXU41542.1"/>
    <property type="molecule type" value="Genomic_DNA"/>
</dbReference>
<name>A0A346TPN2_9ABAC</name>
<feature type="region of interest" description="Disordered" evidence="1">
    <location>
        <begin position="363"/>
        <end position="382"/>
    </location>
</feature>
<evidence type="ECO:0000256" key="1">
    <source>
        <dbReference type="SAM" id="MobiDB-lite"/>
    </source>
</evidence>